<dbReference type="GO" id="GO:0005739">
    <property type="term" value="C:mitochondrion"/>
    <property type="evidence" value="ECO:0007669"/>
    <property type="project" value="TreeGrafter"/>
</dbReference>
<dbReference type="InterPro" id="IPR045294">
    <property type="entry name" value="Complex1_LYR_LYRM1"/>
</dbReference>
<dbReference type="InterPro" id="IPR008011">
    <property type="entry name" value="Complex1_LYR_dom"/>
</dbReference>
<proteinExistence type="inferred from homology"/>
<dbReference type="PANTHER" id="PTHR14273:SF0">
    <property type="entry name" value="LYR MOTIF-CONTAINING PROTEIN 1"/>
    <property type="match status" value="1"/>
</dbReference>
<protein>
    <submittedName>
        <fullName evidence="4">Complex1_LYR_dom domain-containing protein</fullName>
    </submittedName>
</protein>
<name>A0A1I7ZQ44_9BILA</name>
<dbReference type="PANTHER" id="PTHR14273">
    <property type="entry name" value="LYR MOTIF-CONTAINING PROTEIN 1"/>
    <property type="match status" value="1"/>
</dbReference>
<reference evidence="4" key="1">
    <citation type="submission" date="2016-11" db="UniProtKB">
        <authorList>
            <consortium name="WormBaseParasite"/>
        </authorList>
    </citation>
    <scope>IDENTIFICATION</scope>
</reference>
<evidence type="ECO:0000313" key="3">
    <source>
        <dbReference type="Proteomes" id="UP000095287"/>
    </source>
</evidence>
<keyword evidence="3" id="KW-1185">Reference proteome</keyword>
<dbReference type="Proteomes" id="UP000095287">
    <property type="component" value="Unplaced"/>
</dbReference>
<dbReference type="AlphaFoldDB" id="A0A1I7ZQ44"/>
<accession>A0A1I7ZQ44</accession>
<sequence length="109" mass="12992">MSSQKNRVLKLYRDLVKLSKTWNSVKPEQTAEERAFIRNEARSRFNDNRSVTDPAKIDELIKEGEYRIGQAYHYRIPYDKPSYLPPQTTFDVHVKNRSYKFRMPKKPIA</sequence>
<dbReference type="WBParaSite" id="L893_g2867.t1">
    <property type="protein sequence ID" value="L893_g2867.t1"/>
    <property type="gene ID" value="L893_g2867"/>
</dbReference>
<dbReference type="InterPro" id="IPR040330">
    <property type="entry name" value="LYRM1"/>
</dbReference>
<evidence type="ECO:0000256" key="1">
    <source>
        <dbReference type="ARBA" id="ARBA00009508"/>
    </source>
</evidence>
<evidence type="ECO:0000259" key="2">
    <source>
        <dbReference type="Pfam" id="PF05347"/>
    </source>
</evidence>
<organism evidence="3 4">
    <name type="scientific">Steinernema glaseri</name>
    <dbReference type="NCBI Taxonomy" id="37863"/>
    <lineage>
        <taxon>Eukaryota</taxon>
        <taxon>Metazoa</taxon>
        <taxon>Ecdysozoa</taxon>
        <taxon>Nematoda</taxon>
        <taxon>Chromadorea</taxon>
        <taxon>Rhabditida</taxon>
        <taxon>Tylenchina</taxon>
        <taxon>Panagrolaimomorpha</taxon>
        <taxon>Strongyloidoidea</taxon>
        <taxon>Steinernematidae</taxon>
        <taxon>Steinernema</taxon>
    </lineage>
</organism>
<feature type="domain" description="Complex 1 LYR protein" evidence="2">
    <location>
        <begin position="7"/>
        <end position="67"/>
    </location>
</feature>
<evidence type="ECO:0000313" key="4">
    <source>
        <dbReference type="WBParaSite" id="L893_g2867.t1"/>
    </source>
</evidence>
<dbReference type="Pfam" id="PF05347">
    <property type="entry name" value="Complex1_LYR"/>
    <property type="match status" value="1"/>
</dbReference>
<comment type="similarity">
    <text evidence="1">Belongs to the complex I LYR family.</text>
</comment>
<dbReference type="CDD" id="cd20261">
    <property type="entry name" value="Complex1_LYR_LYRM1"/>
    <property type="match status" value="1"/>
</dbReference>